<dbReference type="EMBL" id="PVNS01000002">
    <property type="protein sequence ID" value="PRO66785.1"/>
    <property type="molecule type" value="Genomic_DNA"/>
</dbReference>
<organism evidence="3 4">
    <name type="scientific">Alkalicoccus urumqiensis</name>
    <name type="common">Bacillus urumqiensis</name>
    <dbReference type="NCBI Taxonomy" id="1548213"/>
    <lineage>
        <taxon>Bacteria</taxon>
        <taxon>Bacillati</taxon>
        <taxon>Bacillota</taxon>
        <taxon>Bacilli</taxon>
        <taxon>Bacillales</taxon>
        <taxon>Bacillaceae</taxon>
        <taxon>Alkalicoccus</taxon>
    </lineage>
</organism>
<reference evidence="3 4" key="1">
    <citation type="submission" date="2018-03" db="EMBL/GenBank/DDBJ databases">
        <title>Bacillus urumqiensis sp. nov., a moderately haloalkaliphilic bacterium isolated from a salt lake.</title>
        <authorList>
            <person name="Zhao B."/>
            <person name="Liao Z."/>
        </authorList>
    </citation>
    <scope>NUCLEOTIDE SEQUENCE [LARGE SCALE GENOMIC DNA]</scope>
    <source>
        <strain evidence="3 4">BZ-SZ-XJ18</strain>
    </source>
</reference>
<evidence type="ECO:0000256" key="1">
    <source>
        <dbReference type="SAM" id="MobiDB-lite"/>
    </source>
</evidence>
<proteinExistence type="predicted"/>
<sequence length="59" mass="7298">MDEQEEEKLPSRMERSRKSKKKKKHKAKPEFPLVRIWLILFFVLIFGILLYPFWFPAIY</sequence>
<dbReference type="RefSeq" id="WP_105957821.1">
    <property type="nucleotide sequence ID" value="NZ_PVNS01000002.1"/>
</dbReference>
<dbReference type="Proteomes" id="UP000243650">
    <property type="component" value="Unassembled WGS sequence"/>
</dbReference>
<feature type="region of interest" description="Disordered" evidence="1">
    <location>
        <begin position="1"/>
        <end position="28"/>
    </location>
</feature>
<comment type="caution">
    <text evidence="3">The sequence shown here is derived from an EMBL/GenBank/DDBJ whole genome shotgun (WGS) entry which is preliminary data.</text>
</comment>
<evidence type="ECO:0000256" key="2">
    <source>
        <dbReference type="SAM" id="Phobius"/>
    </source>
</evidence>
<keyword evidence="2" id="KW-0812">Transmembrane</keyword>
<keyword evidence="2" id="KW-1133">Transmembrane helix</keyword>
<feature type="transmembrane region" description="Helical" evidence="2">
    <location>
        <begin position="33"/>
        <end position="54"/>
    </location>
</feature>
<evidence type="ECO:0000313" key="3">
    <source>
        <dbReference type="EMBL" id="PRO66785.1"/>
    </source>
</evidence>
<evidence type="ECO:0000313" key="4">
    <source>
        <dbReference type="Proteomes" id="UP000243650"/>
    </source>
</evidence>
<gene>
    <name evidence="3" type="ORF">C6I21_02360</name>
</gene>
<protein>
    <submittedName>
        <fullName evidence="3">Uncharacterized protein</fullName>
    </submittedName>
</protein>
<keyword evidence="4" id="KW-1185">Reference proteome</keyword>
<name>A0A2P6MKJ7_ALKUR</name>
<keyword evidence="2" id="KW-0472">Membrane</keyword>
<accession>A0A2P6MKJ7</accession>
<feature type="compositionally biased region" description="Basic residues" evidence="1">
    <location>
        <begin position="17"/>
        <end position="27"/>
    </location>
</feature>
<feature type="compositionally biased region" description="Basic and acidic residues" evidence="1">
    <location>
        <begin position="7"/>
        <end position="16"/>
    </location>
</feature>
<dbReference type="AlphaFoldDB" id="A0A2P6MKJ7"/>